<evidence type="ECO:0008006" key="5">
    <source>
        <dbReference type="Google" id="ProtNLM"/>
    </source>
</evidence>
<reference evidence="3" key="1">
    <citation type="submission" date="2020-04" db="EMBL/GenBank/DDBJ databases">
        <authorList>
            <person name="Zhang T."/>
        </authorList>
    </citation>
    <scope>NUCLEOTIDE SEQUENCE</scope>
    <source>
        <strain evidence="3">HKST-UBA02</strain>
    </source>
</reference>
<feature type="signal peptide" evidence="2">
    <location>
        <begin position="1"/>
        <end position="29"/>
    </location>
</feature>
<comment type="caution">
    <text evidence="3">The sequence shown here is derived from an EMBL/GenBank/DDBJ whole genome shotgun (WGS) entry which is preliminary data.</text>
</comment>
<feature type="region of interest" description="Disordered" evidence="1">
    <location>
        <begin position="28"/>
        <end position="54"/>
    </location>
</feature>
<keyword evidence="2" id="KW-0732">Signal</keyword>
<reference evidence="3" key="2">
    <citation type="journal article" date="2021" name="Microbiome">
        <title>Successional dynamics and alternative stable states in a saline activated sludge microbial community over 9 years.</title>
        <authorList>
            <person name="Wang Y."/>
            <person name="Ye J."/>
            <person name="Ju F."/>
            <person name="Liu L."/>
            <person name="Boyd J.A."/>
            <person name="Deng Y."/>
            <person name="Parks D.H."/>
            <person name="Jiang X."/>
            <person name="Yin X."/>
            <person name="Woodcroft B.J."/>
            <person name="Tyson G.W."/>
            <person name="Hugenholtz P."/>
            <person name="Polz M.F."/>
            <person name="Zhang T."/>
        </authorList>
    </citation>
    <scope>NUCLEOTIDE SEQUENCE</scope>
    <source>
        <strain evidence="3">HKST-UBA02</strain>
    </source>
</reference>
<protein>
    <recommendedName>
        <fullName evidence="5">Glycine zipper domain-containing protein</fullName>
    </recommendedName>
</protein>
<dbReference type="EMBL" id="JAGQHS010000058">
    <property type="protein sequence ID" value="MCA9756573.1"/>
    <property type="molecule type" value="Genomic_DNA"/>
</dbReference>
<feature type="chain" id="PRO_5037808569" description="Glycine zipper domain-containing protein" evidence="2">
    <location>
        <begin position="30"/>
        <end position="226"/>
    </location>
</feature>
<dbReference type="AlphaFoldDB" id="A0A956NEY6"/>
<evidence type="ECO:0000313" key="4">
    <source>
        <dbReference type="Proteomes" id="UP000739538"/>
    </source>
</evidence>
<evidence type="ECO:0000256" key="2">
    <source>
        <dbReference type="SAM" id="SignalP"/>
    </source>
</evidence>
<gene>
    <name evidence="3" type="ORF">KDA27_12280</name>
</gene>
<organism evidence="3 4">
    <name type="scientific">Eiseniibacteriota bacterium</name>
    <dbReference type="NCBI Taxonomy" id="2212470"/>
    <lineage>
        <taxon>Bacteria</taxon>
        <taxon>Candidatus Eiseniibacteriota</taxon>
    </lineage>
</organism>
<dbReference type="Proteomes" id="UP000739538">
    <property type="component" value="Unassembled WGS sequence"/>
</dbReference>
<sequence length="226" mass="23687">MYSLRSKRLAPTLAFVLAATMASGSVSLAGSDPPLESEDEHDVDRRSDDGSTAPWYFEPGRRLRVQNGEDWIVGKIEAANPGTVVLAVADTDSLVEVSTVATRIQAQVGSESHVGLGVAAGMVFGALVGSSLGASSGESGSLDSAFGAIGGFGAGLILGGVTGAFVGAAAQTPIWDDVYPPSLVDGSMRSTRLGSDPRWMWEQESVTDRSLTEEHRYEVRLGILDW</sequence>
<name>A0A956NEY6_UNCEI</name>
<proteinExistence type="predicted"/>
<evidence type="ECO:0000313" key="3">
    <source>
        <dbReference type="EMBL" id="MCA9756573.1"/>
    </source>
</evidence>
<evidence type="ECO:0000256" key="1">
    <source>
        <dbReference type="SAM" id="MobiDB-lite"/>
    </source>
</evidence>
<accession>A0A956NEY6</accession>